<feature type="transmembrane region" description="Helical" evidence="2">
    <location>
        <begin position="98"/>
        <end position="117"/>
    </location>
</feature>
<keyword evidence="2" id="KW-0812">Transmembrane</keyword>
<feature type="transmembrane region" description="Helical" evidence="2">
    <location>
        <begin position="37"/>
        <end position="55"/>
    </location>
</feature>
<evidence type="ECO:0000256" key="3">
    <source>
        <dbReference type="SAM" id="SignalP"/>
    </source>
</evidence>
<name>A0A0L0GBD5_9EUKA</name>
<feature type="transmembrane region" description="Helical" evidence="2">
    <location>
        <begin position="194"/>
        <end position="217"/>
    </location>
</feature>
<dbReference type="eggNOG" id="ENOG502SBDW">
    <property type="taxonomic scope" value="Eukaryota"/>
</dbReference>
<feature type="transmembrane region" description="Helical" evidence="2">
    <location>
        <begin position="237"/>
        <end position="257"/>
    </location>
</feature>
<keyword evidence="2" id="KW-1133">Transmembrane helix</keyword>
<organism evidence="4 5">
    <name type="scientific">Sphaeroforma arctica JP610</name>
    <dbReference type="NCBI Taxonomy" id="667725"/>
    <lineage>
        <taxon>Eukaryota</taxon>
        <taxon>Ichthyosporea</taxon>
        <taxon>Ichthyophonida</taxon>
        <taxon>Sphaeroforma</taxon>
    </lineage>
</organism>
<evidence type="ECO:0000313" key="4">
    <source>
        <dbReference type="EMBL" id="KNC86310.1"/>
    </source>
</evidence>
<sequence length="291" mass="30687">MEAVPALLLGLVASVIEFGTAADLCNRMDSCSGDYGWAVAVGVVSTIVILVGLGLHMRMAEDGAKLAVPLGGFLVAWWAFGVGFNTRVGGPFEQAGNGYYSSWLAFFAVANYIYLALASMANISHTYGIALWTLAVASIVEFAVASEVCSDSGDCSDSNAWAVAVGVVSFFIALIAIALNFASPGMAEKASLPIGGFLVIWWAFGAGYNTSFNGPFYTSYITADNRIVNSLNANGYYSTWISFFASLYYAIGNIPSVRNAFKKSLMKNNDNSDFPSSTPSGSPAVDSEAQA</sequence>
<dbReference type="EMBL" id="KQ241658">
    <property type="protein sequence ID" value="KNC86310.1"/>
    <property type="molecule type" value="Genomic_DNA"/>
</dbReference>
<protein>
    <recommendedName>
        <fullName evidence="6">Ammonium transporter AmtB-like domain-containing protein</fullName>
    </recommendedName>
</protein>
<keyword evidence="2" id="KW-0472">Membrane</keyword>
<feature type="transmembrane region" description="Helical" evidence="2">
    <location>
        <begin position="67"/>
        <end position="86"/>
    </location>
</feature>
<accession>A0A0L0GBD5</accession>
<keyword evidence="5" id="KW-1185">Reference proteome</keyword>
<dbReference type="OrthoDB" id="10579653at2759"/>
<reference evidence="4 5" key="1">
    <citation type="submission" date="2011-02" db="EMBL/GenBank/DDBJ databases">
        <title>The Genome Sequence of Sphaeroforma arctica JP610.</title>
        <authorList>
            <consortium name="The Broad Institute Genome Sequencing Platform"/>
            <person name="Russ C."/>
            <person name="Cuomo C."/>
            <person name="Young S.K."/>
            <person name="Zeng Q."/>
            <person name="Gargeya S."/>
            <person name="Alvarado L."/>
            <person name="Berlin A."/>
            <person name="Chapman S.B."/>
            <person name="Chen Z."/>
            <person name="Freedman E."/>
            <person name="Gellesch M."/>
            <person name="Goldberg J."/>
            <person name="Griggs A."/>
            <person name="Gujja S."/>
            <person name="Heilman E."/>
            <person name="Heiman D."/>
            <person name="Howarth C."/>
            <person name="Mehta T."/>
            <person name="Neiman D."/>
            <person name="Pearson M."/>
            <person name="Roberts A."/>
            <person name="Saif S."/>
            <person name="Shea T."/>
            <person name="Shenoy N."/>
            <person name="Sisk P."/>
            <person name="Stolte C."/>
            <person name="Sykes S."/>
            <person name="White J."/>
            <person name="Yandava C."/>
            <person name="Burger G."/>
            <person name="Gray M.W."/>
            <person name="Holland P.W.H."/>
            <person name="King N."/>
            <person name="Lang F.B.F."/>
            <person name="Roger A.J."/>
            <person name="Ruiz-Trillo I."/>
            <person name="Haas B."/>
            <person name="Nusbaum C."/>
            <person name="Birren B."/>
        </authorList>
    </citation>
    <scope>NUCLEOTIDE SEQUENCE [LARGE SCALE GENOMIC DNA]</scope>
    <source>
        <strain evidence="4 5">JP610</strain>
    </source>
</reference>
<feature type="transmembrane region" description="Helical" evidence="2">
    <location>
        <begin position="160"/>
        <end position="182"/>
    </location>
</feature>
<dbReference type="GeneID" id="25902038"/>
<evidence type="ECO:0000256" key="1">
    <source>
        <dbReference type="SAM" id="MobiDB-lite"/>
    </source>
</evidence>
<evidence type="ECO:0008006" key="6">
    <source>
        <dbReference type="Google" id="ProtNLM"/>
    </source>
</evidence>
<feature type="region of interest" description="Disordered" evidence="1">
    <location>
        <begin position="271"/>
        <end position="291"/>
    </location>
</feature>
<evidence type="ECO:0000313" key="5">
    <source>
        <dbReference type="Proteomes" id="UP000054560"/>
    </source>
</evidence>
<feature type="transmembrane region" description="Helical" evidence="2">
    <location>
        <begin position="129"/>
        <end position="148"/>
    </location>
</feature>
<dbReference type="AlphaFoldDB" id="A0A0L0GBD5"/>
<dbReference type="RefSeq" id="XP_014160212.1">
    <property type="nucleotide sequence ID" value="XM_014304737.1"/>
</dbReference>
<feature type="signal peptide" evidence="3">
    <location>
        <begin position="1"/>
        <end position="21"/>
    </location>
</feature>
<gene>
    <name evidence="4" type="ORF">SARC_01534</name>
</gene>
<proteinExistence type="predicted"/>
<dbReference type="Proteomes" id="UP000054560">
    <property type="component" value="Unassembled WGS sequence"/>
</dbReference>
<feature type="chain" id="PRO_5005539161" description="Ammonium transporter AmtB-like domain-containing protein" evidence="3">
    <location>
        <begin position="22"/>
        <end position="291"/>
    </location>
</feature>
<feature type="compositionally biased region" description="Polar residues" evidence="1">
    <location>
        <begin position="271"/>
        <end position="281"/>
    </location>
</feature>
<keyword evidence="3" id="KW-0732">Signal</keyword>
<evidence type="ECO:0000256" key="2">
    <source>
        <dbReference type="SAM" id="Phobius"/>
    </source>
</evidence>